<reference evidence="2" key="1">
    <citation type="journal article" date="2023" name="Science">
        <title>Genome structures resolve the early diversification of teleost fishes.</title>
        <authorList>
            <person name="Parey E."/>
            <person name="Louis A."/>
            <person name="Montfort J."/>
            <person name="Bouchez O."/>
            <person name="Roques C."/>
            <person name="Iampietro C."/>
            <person name="Lluch J."/>
            <person name="Castinel A."/>
            <person name="Donnadieu C."/>
            <person name="Desvignes T."/>
            <person name="Floi Bucao C."/>
            <person name="Jouanno E."/>
            <person name="Wen M."/>
            <person name="Mejri S."/>
            <person name="Dirks R."/>
            <person name="Jansen H."/>
            <person name="Henkel C."/>
            <person name="Chen W.J."/>
            <person name="Zahm M."/>
            <person name="Cabau C."/>
            <person name="Klopp C."/>
            <person name="Thompson A.W."/>
            <person name="Robinson-Rechavi M."/>
            <person name="Braasch I."/>
            <person name="Lecointre G."/>
            <person name="Bobe J."/>
            <person name="Postlethwait J.H."/>
            <person name="Berthelot C."/>
            <person name="Roest Crollius H."/>
            <person name="Guiguen Y."/>
        </authorList>
    </citation>
    <scope>NUCLEOTIDE SEQUENCE</scope>
    <source>
        <strain evidence="2">WJC10195</strain>
    </source>
</reference>
<gene>
    <name evidence="2" type="ORF">SKAU_G00249860</name>
</gene>
<accession>A0A9Q1F2T5</accession>
<evidence type="ECO:0000256" key="1">
    <source>
        <dbReference type="SAM" id="MobiDB-lite"/>
    </source>
</evidence>
<name>A0A9Q1F2T5_SYNKA</name>
<dbReference type="AlphaFoldDB" id="A0A9Q1F2T5"/>
<organism evidence="2 3">
    <name type="scientific">Synaphobranchus kaupii</name>
    <name type="common">Kaup's arrowtooth eel</name>
    <dbReference type="NCBI Taxonomy" id="118154"/>
    <lineage>
        <taxon>Eukaryota</taxon>
        <taxon>Metazoa</taxon>
        <taxon>Chordata</taxon>
        <taxon>Craniata</taxon>
        <taxon>Vertebrata</taxon>
        <taxon>Euteleostomi</taxon>
        <taxon>Actinopterygii</taxon>
        <taxon>Neopterygii</taxon>
        <taxon>Teleostei</taxon>
        <taxon>Anguilliformes</taxon>
        <taxon>Synaphobranchidae</taxon>
        <taxon>Synaphobranchus</taxon>
    </lineage>
</organism>
<comment type="caution">
    <text evidence="2">The sequence shown here is derived from an EMBL/GenBank/DDBJ whole genome shotgun (WGS) entry which is preliminary data.</text>
</comment>
<evidence type="ECO:0000313" key="2">
    <source>
        <dbReference type="EMBL" id="KAJ8349856.1"/>
    </source>
</evidence>
<feature type="region of interest" description="Disordered" evidence="1">
    <location>
        <begin position="68"/>
        <end position="101"/>
    </location>
</feature>
<dbReference type="Proteomes" id="UP001152622">
    <property type="component" value="Chromosome 9"/>
</dbReference>
<sequence length="101" mass="11515">MPLYPKPQPSREALVHNNSLRLTLLTLTPSNRKEWEHHLLRDDMHSPVTRRHWCLSDFGCTRAHGERLFSGPKETPPASLLGEAAETDLEPTRKSDGFHPP</sequence>
<dbReference type="EMBL" id="JAINUF010000009">
    <property type="protein sequence ID" value="KAJ8349856.1"/>
    <property type="molecule type" value="Genomic_DNA"/>
</dbReference>
<evidence type="ECO:0000313" key="3">
    <source>
        <dbReference type="Proteomes" id="UP001152622"/>
    </source>
</evidence>
<protein>
    <submittedName>
        <fullName evidence="2">Uncharacterized protein</fullName>
    </submittedName>
</protein>
<keyword evidence="3" id="KW-1185">Reference proteome</keyword>
<feature type="compositionally biased region" description="Basic and acidic residues" evidence="1">
    <location>
        <begin position="90"/>
        <end position="101"/>
    </location>
</feature>
<proteinExistence type="predicted"/>